<feature type="transmembrane region" description="Helical" evidence="1">
    <location>
        <begin position="69"/>
        <end position="88"/>
    </location>
</feature>
<gene>
    <name evidence="2" type="ORF">L9G74_19315</name>
</gene>
<comment type="caution">
    <text evidence="2">The sequence shown here is derived from an EMBL/GenBank/DDBJ whole genome shotgun (WGS) entry which is preliminary data.</text>
</comment>
<feature type="transmembrane region" description="Helical" evidence="1">
    <location>
        <begin position="38"/>
        <end position="57"/>
    </location>
</feature>
<keyword evidence="3" id="KW-1185">Reference proteome</keyword>
<keyword evidence="1" id="KW-0472">Membrane</keyword>
<keyword evidence="1" id="KW-0812">Transmembrane</keyword>
<keyword evidence="1" id="KW-1133">Transmembrane helix</keyword>
<evidence type="ECO:0000313" key="3">
    <source>
        <dbReference type="Proteomes" id="UP001201549"/>
    </source>
</evidence>
<dbReference type="EMBL" id="JAKOGG010000023">
    <property type="protein sequence ID" value="MCS4558591.1"/>
    <property type="molecule type" value="Genomic_DNA"/>
</dbReference>
<reference evidence="2 3" key="1">
    <citation type="submission" date="2022-02" db="EMBL/GenBank/DDBJ databases">
        <authorList>
            <person name="Zhuang L."/>
        </authorList>
    </citation>
    <scope>NUCLEOTIDE SEQUENCE [LARGE SCALE GENOMIC DNA]</scope>
    <source>
        <strain evidence="2 3">C32</strain>
    </source>
</reference>
<evidence type="ECO:0000256" key="1">
    <source>
        <dbReference type="SAM" id="Phobius"/>
    </source>
</evidence>
<evidence type="ECO:0000313" key="2">
    <source>
        <dbReference type="EMBL" id="MCS4558591.1"/>
    </source>
</evidence>
<proteinExistence type="predicted"/>
<organism evidence="2 3">
    <name type="scientific">Shewanella electrica</name>
    <dbReference type="NCBI Taxonomy" id="515560"/>
    <lineage>
        <taxon>Bacteria</taxon>
        <taxon>Pseudomonadati</taxon>
        <taxon>Pseudomonadota</taxon>
        <taxon>Gammaproteobacteria</taxon>
        <taxon>Alteromonadales</taxon>
        <taxon>Shewanellaceae</taxon>
        <taxon>Shewanella</taxon>
    </lineage>
</organism>
<reference evidence="3" key="2">
    <citation type="submission" date="2023-07" db="EMBL/GenBank/DDBJ databases">
        <title>Shewanella mangrovi sp. nov., an acetaldehyde- degrading bacterium isolated from mangrove sediment.</title>
        <authorList>
            <person name="Liu Y."/>
        </authorList>
    </citation>
    <scope>NUCLEOTIDE SEQUENCE [LARGE SCALE GENOMIC DNA]</scope>
    <source>
        <strain evidence="3">C32</strain>
    </source>
</reference>
<sequence length="144" mass="15673">MRNVFGVLFFIGAGFLVYMVGLFAFINVPEAGNGKWVMLSLSCIPLVIFHLLGLALFRGSNWQTVTGITLLSGIGMTLLVVVSMFAMRLSPELMAMENAYALEMMSDYVAGGMISTLLLILSGLLIFQGRTAKKKQQQLLSNNG</sequence>
<dbReference type="Proteomes" id="UP001201549">
    <property type="component" value="Unassembled WGS sequence"/>
</dbReference>
<name>A0ABT2FRA3_9GAMM</name>
<feature type="transmembrane region" description="Helical" evidence="1">
    <location>
        <begin position="7"/>
        <end position="26"/>
    </location>
</feature>
<dbReference type="RefSeq" id="WP_238898408.1">
    <property type="nucleotide sequence ID" value="NZ_JAKOGG010000023.1"/>
</dbReference>
<accession>A0ABT2FRA3</accession>
<protein>
    <submittedName>
        <fullName evidence="2">Uncharacterized protein</fullName>
    </submittedName>
</protein>
<feature type="transmembrane region" description="Helical" evidence="1">
    <location>
        <begin position="108"/>
        <end position="127"/>
    </location>
</feature>